<reference evidence="2" key="1">
    <citation type="journal article" date="2021" name="Proc. Natl. Acad. Sci. U.S.A.">
        <title>A Catalog of Tens of Thousands of Viruses from Human Metagenomes Reveals Hidden Associations with Chronic Diseases.</title>
        <authorList>
            <person name="Tisza M.J."/>
            <person name="Buck C.B."/>
        </authorList>
    </citation>
    <scope>NUCLEOTIDE SEQUENCE</scope>
    <source>
        <strain evidence="2">Ctxym25</strain>
    </source>
</reference>
<evidence type="ECO:0000259" key="1">
    <source>
        <dbReference type="Pfam" id="PF18998"/>
    </source>
</evidence>
<dbReference type="InterPro" id="IPR032762">
    <property type="entry name" value="Polysacc_deac_3"/>
</dbReference>
<name>A0A8S5QJ32_9CAUD</name>
<dbReference type="Pfam" id="PF15421">
    <property type="entry name" value="Polysacc_deac_3"/>
    <property type="match status" value="1"/>
</dbReference>
<dbReference type="InterPro" id="IPR044060">
    <property type="entry name" value="Bacterial_rp_domain"/>
</dbReference>
<evidence type="ECO:0000313" key="2">
    <source>
        <dbReference type="EMBL" id="DAE18540.1"/>
    </source>
</evidence>
<protein>
    <submittedName>
        <fullName evidence="2">Putative polysaccharide deacetylase</fullName>
    </submittedName>
</protein>
<feature type="domain" description="Bacterial repeat" evidence="1">
    <location>
        <begin position="700"/>
        <end position="771"/>
    </location>
</feature>
<dbReference type="EMBL" id="BK015658">
    <property type="protein sequence ID" value="DAE18540.1"/>
    <property type="molecule type" value="Genomic_DNA"/>
</dbReference>
<accession>A0A8S5QJ32</accession>
<sequence length="971" mass="106682">MANLNIPSKNTGDTLSADEFNQVVSAVNGKIDSVNGKGLSTNDYTNTDKQSLSRLLTRVDKLENSASGTGGILISDVESKVGSYKFGITEHDIYACTIELVDPPTVVNTEKEYMASDSPLGNNMYLTVKNIIVKDTDGKFYPGSIEIKQIYVSEGFETKLSVLCKSAIPAGSILMLTLEYVKLEGEIIEFSVALPSGVSADDVNLTIAPLKYDKHFAFTYTADDSVEGAYARIWRRINQKWIDDTEFFHLGNTPTTGYIPEYPLVYTDGCGNDRRFGFSVALWPTWGNEYNPNGLIGDGTNKNSIYITWPELDLMKDWGVSFLYHNVDERIYDKTNPADIVKGFKADYDKVLDKLNRRMKVMGLPDGNTAYVTAADESPLVDFYRSSLHHLEKIYLKPAGSLYKKRTYGGTNSSVNDVKLEELAEQHTSDTPYWVGITTHRVDLSRIELLETIYSLYGKGGDDSLWVASWDEIYEYMQMRLSSIVRKSTNGSTVTFKIMIPFGHNYYFKDLSLLLSSTTSIDMLAVSDNILGYSYAGHGDGVLLNINFNNYLLEAAEKYTSNFESSLSDEDKTDAYYFVNQLKDTLKAPFVARLSANETAPVLNSISINDGVTVTYNQLVSITLNMTGGLTHYKVGETANLSGANWIVGTSKTFSYQLSSGYASKTVYVQVKNSFGESEVKSSSILYSERPAVSYTVTGKANNTAYGTVTPAVQDVAEGGQASVDAQANDGYVIGGWSGADTSAGIGTNTGNATVNNVRSNKTITCNFQKEGGSGTAGKTIVSFAQLGNNISYDTVNGETINYISIVQGTSYTTNILKDASGDEVGNYLKRKADYPGEITVDRSAINTDVRQPNVDDSGVYPAKYISRYNSGSNTGLKVMLRFQAFAEGTYKVRILPSCDRDLPSDQFPSVFYSANNVETNISFSPLNNMTQFVEIDNVTVGNDGLLDIYFWNTLGVSYVPGVNLIEIIKL</sequence>
<dbReference type="Pfam" id="PF18998">
    <property type="entry name" value="Flg_new_2"/>
    <property type="match status" value="1"/>
</dbReference>
<proteinExistence type="predicted"/>
<organism evidence="2">
    <name type="scientific">Myoviridae sp. ctxym25</name>
    <dbReference type="NCBI Taxonomy" id="2825210"/>
    <lineage>
        <taxon>Viruses</taxon>
        <taxon>Duplodnaviria</taxon>
        <taxon>Heunggongvirae</taxon>
        <taxon>Uroviricota</taxon>
        <taxon>Caudoviricetes</taxon>
    </lineage>
</organism>